<name>A0A5R9ADY7_9MICC</name>
<keyword evidence="6" id="KW-0732">Signal</keyword>
<protein>
    <submittedName>
        <fullName evidence="8">Cytochrome b5 domain-containing protein</fullName>
    </submittedName>
</protein>
<evidence type="ECO:0000256" key="3">
    <source>
        <dbReference type="ARBA" id="ARBA00023004"/>
    </source>
</evidence>
<organism evidence="8 9">
    <name type="scientific">Nesterenkonia sphaerica</name>
    <dbReference type="NCBI Taxonomy" id="1804988"/>
    <lineage>
        <taxon>Bacteria</taxon>
        <taxon>Bacillati</taxon>
        <taxon>Actinomycetota</taxon>
        <taxon>Actinomycetes</taxon>
        <taxon>Micrococcales</taxon>
        <taxon>Micrococcaceae</taxon>
        <taxon>Nesterenkonia</taxon>
    </lineage>
</organism>
<dbReference type="RefSeq" id="WP_138169976.1">
    <property type="nucleotide sequence ID" value="NZ_VAWA01000006.1"/>
</dbReference>
<evidence type="ECO:0000256" key="6">
    <source>
        <dbReference type="SAM" id="SignalP"/>
    </source>
</evidence>
<feature type="region of interest" description="Disordered" evidence="5">
    <location>
        <begin position="102"/>
        <end position="125"/>
    </location>
</feature>
<dbReference type="Proteomes" id="UP000306544">
    <property type="component" value="Unassembled WGS sequence"/>
</dbReference>
<comment type="caution">
    <text evidence="8">The sequence shown here is derived from an EMBL/GenBank/DDBJ whole genome shotgun (WGS) entry which is preliminary data.</text>
</comment>
<evidence type="ECO:0000256" key="5">
    <source>
        <dbReference type="SAM" id="MobiDB-lite"/>
    </source>
</evidence>
<sequence length="125" mass="13436">MNVVTVRHHCRRAWIAPAALGSLVLTAGCGGGEDPQTGQPDPDTAGAEVFTFQDVEENNTPESCWAVLDETVYDLTGWIAEHPGGPERIEQLCGTDATEAFADQHSGQSRPQDQLAEMEIGTLQD</sequence>
<dbReference type="PROSITE" id="PS51257">
    <property type="entry name" value="PROKAR_LIPOPROTEIN"/>
    <property type="match status" value="1"/>
</dbReference>
<dbReference type="GO" id="GO:0020037">
    <property type="term" value="F:heme binding"/>
    <property type="evidence" value="ECO:0007669"/>
    <property type="project" value="TreeGrafter"/>
</dbReference>
<dbReference type="GO" id="GO:0046872">
    <property type="term" value="F:metal ion binding"/>
    <property type="evidence" value="ECO:0007669"/>
    <property type="project" value="UniProtKB-KW"/>
</dbReference>
<evidence type="ECO:0000313" key="9">
    <source>
        <dbReference type="Proteomes" id="UP000306544"/>
    </source>
</evidence>
<feature type="chain" id="PRO_5039180108" evidence="6">
    <location>
        <begin position="28"/>
        <end position="125"/>
    </location>
</feature>
<evidence type="ECO:0000256" key="4">
    <source>
        <dbReference type="ARBA" id="ARBA00038168"/>
    </source>
</evidence>
<feature type="domain" description="Cytochrome b5 heme-binding" evidence="7">
    <location>
        <begin position="47"/>
        <end position="124"/>
    </location>
</feature>
<keyword evidence="1" id="KW-0349">Heme</keyword>
<evidence type="ECO:0000259" key="7">
    <source>
        <dbReference type="PROSITE" id="PS50255"/>
    </source>
</evidence>
<dbReference type="PANTHER" id="PTHR19359">
    <property type="entry name" value="CYTOCHROME B5"/>
    <property type="match status" value="1"/>
</dbReference>
<dbReference type="Pfam" id="PF00173">
    <property type="entry name" value="Cyt-b5"/>
    <property type="match status" value="1"/>
</dbReference>
<dbReference type="InterPro" id="IPR050668">
    <property type="entry name" value="Cytochrome_b5"/>
</dbReference>
<feature type="signal peptide" evidence="6">
    <location>
        <begin position="1"/>
        <end position="27"/>
    </location>
</feature>
<accession>A0A5R9ADY7</accession>
<evidence type="ECO:0000313" key="8">
    <source>
        <dbReference type="EMBL" id="TLP76833.1"/>
    </source>
</evidence>
<dbReference type="InterPro" id="IPR001199">
    <property type="entry name" value="Cyt_B5-like_heme/steroid-bd"/>
</dbReference>
<dbReference type="EMBL" id="VAWA01000006">
    <property type="protein sequence ID" value="TLP76833.1"/>
    <property type="molecule type" value="Genomic_DNA"/>
</dbReference>
<dbReference type="PRINTS" id="PR00363">
    <property type="entry name" value="CYTOCHROMEB5"/>
</dbReference>
<dbReference type="InterPro" id="IPR036400">
    <property type="entry name" value="Cyt_B5-like_heme/steroid_sf"/>
</dbReference>
<dbReference type="GO" id="GO:0016020">
    <property type="term" value="C:membrane"/>
    <property type="evidence" value="ECO:0007669"/>
    <property type="project" value="TreeGrafter"/>
</dbReference>
<evidence type="ECO:0000256" key="2">
    <source>
        <dbReference type="ARBA" id="ARBA00022723"/>
    </source>
</evidence>
<dbReference type="Gene3D" id="3.10.120.10">
    <property type="entry name" value="Cytochrome b5-like heme/steroid binding domain"/>
    <property type="match status" value="1"/>
</dbReference>
<keyword evidence="3" id="KW-0408">Iron</keyword>
<reference evidence="8 9" key="1">
    <citation type="submission" date="2019-05" db="EMBL/GenBank/DDBJ databases">
        <title>Nesterenkonia sp. GY239, isolated from the Southern Atlantic Ocean.</title>
        <authorList>
            <person name="Zhang G."/>
        </authorList>
    </citation>
    <scope>NUCLEOTIDE SEQUENCE [LARGE SCALE GENOMIC DNA]</scope>
    <source>
        <strain evidence="8 9">GY239</strain>
    </source>
</reference>
<dbReference type="OrthoDB" id="8173637at2"/>
<evidence type="ECO:0000256" key="1">
    <source>
        <dbReference type="ARBA" id="ARBA00022617"/>
    </source>
</evidence>
<keyword evidence="9" id="KW-1185">Reference proteome</keyword>
<keyword evidence="2" id="KW-0479">Metal-binding</keyword>
<dbReference type="PROSITE" id="PS50255">
    <property type="entry name" value="CYTOCHROME_B5_2"/>
    <property type="match status" value="1"/>
</dbReference>
<dbReference type="SMART" id="SM01117">
    <property type="entry name" value="Cyt-b5"/>
    <property type="match status" value="1"/>
</dbReference>
<dbReference type="SUPFAM" id="SSF55856">
    <property type="entry name" value="Cytochrome b5-like heme/steroid binding domain"/>
    <property type="match status" value="1"/>
</dbReference>
<proteinExistence type="inferred from homology"/>
<dbReference type="AlphaFoldDB" id="A0A5R9ADY7"/>
<comment type="similarity">
    <text evidence="4">Belongs to the cytochrome b5 family.</text>
</comment>
<gene>
    <name evidence="8" type="ORF">FEF27_06170</name>
</gene>